<protein>
    <recommendedName>
        <fullName evidence="3">FAD dependent oxidoreductase domain-containing protein</fullName>
    </recommendedName>
</protein>
<dbReference type="OrthoDB" id="10051892at2759"/>
<accession>A0A0C3Q915</accession>
<keyword evidence="2" id="KW-1185">Reference proteome</keyword>
<reference evidence="2" key="2">
    <citation type="submission" date="2015-01" db="EMBL/GenBank/DDBJ databases">
        <title>Evolutionary Origins and Diversification of the Mycorrhizal Mutualists.</title>
        <authorList>
            <consortium name="DOE Joint Genome Institute"/>
            <consortium name="Mycorrhizal Genomics Consortium"/>
            <person name="Kohler A."/>
            <person name="Kuo A."/>
            <person name="Nagy L.G."/>
            <person name="Floudas D."/>
            <person name="Copeland A."/>
            <person name="Barry K.W."/>
            <person name="Cichocki N."/>
            <person name="Veneault-Fourrey C."/>
            <person name="LaButti K."/>
            <person name="Lindquist E.A."/>
            <person name="Lipzen A."/>
            <person name="Lundell T."/>
            <person name="Morin E."/>
            <person name="Murat C."/>
            <person name="Riley R."/>
            <person name="Ohm R."/>
            <person name="Sun H."/>
            <person name="Tunlid A."/>
            <person name="Henrissat B."/>
            <person name="Grigoriev I.V."/>
            <person name="Hibbett D.S."/>
            <person name="Martin F."/>
        </authorList>
    </citation>
    <scope>NUCLEOTIDE SEQUENCE [LARGE SCALE GENOMIC DNA]</scope>
    <source>
        <strain evidence="2">MUT 4182</strain>
    </source>
</reference>
<name>A0A0C3Q915_9AGAM</name>
<sequence>MVDLTRWNFDVQADVAPFANVLLLLGSTLALYKLSGRILRNYVLIPKVTILEDIPNLHLPRSDKIRARVVICGGSIAGLLAAAVCADHFESVTVIESEAWAKEHGTELPKIEDRVYRTTASGYQTVAAPRTRVMQYYFGNHLQPPVFLVFSRLFPDLRNLLDRLGLTNAIIVAKMKMGYGGIYLKDPHLTDDITSGVPLMLNLTREGTEVVLRKAVMETRSNVTFKSGTVSGFLGDEGFLSGVTVKVGDTEERELADFVIDATGPAQMSYSKWLRAAGFQIPSDLRVEYDPIQRYTTCIWTIPPHLQSEWPVPGGFKPGLVWTMSGDFELGDPRAIGFALKERNQLFVNLGGAAVPSLVHSMAELRSYTQSLRVANSVPDWIWQLYDFLEDYEEELKPFWVDARVPPMNWVQWHKITGKNTVLPRNWLPVGDTTMILNPIYGHGVFKACVDVTTLDSVLRSTSSASWKGSHLPTMFFKRQLPRIRSLWEISRANDYGWPTTIPVAGEALTHHAWLRKYVRSCIRIARDDPAVRSAWWYGLMLLAPGTDLFSPAIAVKKDRSWKGICTAAIGWTFNAGSTVNFGLDDVLNGDRRELYK</sequence>
<dbReference type="AlphaFoldDB" id="A0A0C3Q915"/>
<dbReference type="SUPFAM" id="SSF51905">
    <property type="entry name" value="FAD/NAD(P)-binding domain"/>
    <property type="match status" value="1"/>
</dbReference>
<reference evidence="1 2" key="1">
    <citation type="submission" date="2014-04" db="EMBL/GenBank/DDBJ databases">
        <authorList>
            <consortium name="DOE Joint Genome Institute"/>
            <person name="Kuo A."/>
            <person name="Girlanda M."/>
            <person name="Perotto S."/>
            <person name="Kohler A."/>
            <person name="Nagy L.G."/>
            <person name="Floudas D."/>
            <person name="Copeland A."/>
            <person name="Barry K.W."/>
            <person name="Cichocki N."/>
            <person name="Veneault-Fourrey C."/>
            <person name="LaButti K."/>
            <person name="Lindquist E.A."/>
            <person name="Lipzen A."/>
            <person name="Lundell T."/>
            <person name="Morin E."/>
            <person name="Murat C."/>
            <person name="Sun H."/>
            <person name="Tunlid A."/>
            <person name="Henrissat B."/>
            <person name="Grigoriev I.V."/>
            <person name="Hibbett D.S."/>
            <person name="Martin F."/>
            <person name="Nordberg H.P."/>
            <person name="Cantor M.N."/>
            <person name="Hua S.X."/>
        </authorList>
    </citation>
    <scope>NUCLEOTIDE SEQUENCE [LARGE SCALE GENOMIC DNA]</scope>
    <source>
        <strain evidence="1 2">MUT 4182</strain>
    </source>
</reference>
<dbReference type="InterPro" id="IPR036188">
    <property type="entry name" value="FAD/NAD-bd_sf"/>
</dbReference>
<dbReference type="HOGENOM" id="CLU_025587_1_0_1"/>
<dbReference type="EMBL" id="KN823153">
    <property type="protein sequence ID" value="KIO20991.1"/>
    <property type="molecule type" value="Genomic_DNA"/>
</dbReference>
<dbReference type="Proteomes" id="UP000054248">
    <property type="component" value="Unassembled WGS sequence"/>
</dbReference>
<evidence type="ECO:0000313" key="2">
    <source>
        <dbReference type="Proteomes" id="UP000054248"/>
    </source>
</evidence>
<organism evidence="1 2">
    <name type="scientific">Tulasnella calospora MUT 4182</name>
    <dbReference type="NCBI Taxonomy" id="1051891"/>
    <lineage>
        <taxon>Eukaryota</taxon>
        <taxon>Fungi</taxon>
        <taxon>Dikarya</taxon>
        <taxon>Basidiomycota</taxon>
        <taxon>Agaricomycotina</taxon>
        <taxon>Agaricomycetes</taxon>
        <taxon>Cantharellales</taxon>
        <taxon>Tulasnellaceae</taxon>
        <taxon>Tulasnella</taxon>
    </lineage>
</organism>
<evidence type="ECO:0000313" key="1">
    <source>
        <dbReference type="EMBL" id="KIO20991.1"/>
    </source>
</evidence>
<gene>
    <name evidence="1" type="ORF">M407DRAFT_29379</name>
</gene>
<evidence type="ECO:0008006" key="3">
    <source>
        <dbReference type="Google" id="ProtNLM"/>
    </source>
</evidence>
<dbReference type="Gene3D" id="3.50.50.60">
    <property type="entry name" value="FAD/NAD(P)-binding domain"/>
    <property type="match status" value="1"/>
</dbReference>
<proteinExistence type="predicted"/>